<dbReference type="PANTHER" id="PTHR37809:SF1">
    <property type="entry name" value="RIBOSOMAL PROTEIN S12 METHYLTHIOTRANSFERASE ACCESSORY FACTOR YCAO"/>
    <property type="match status" value="1"/>
</dbReference>
<accession>A0ABS0CCT1</accession>
<comment type="caution">
    <text evidence="2">The sequence shown here is derived from an EMBL/GenBank/DDBJ whole genome shotgun (WGS) entry which is preliminary data.</text>
</comment>
<feature type="domain" description="YcaO" evidence="1">
    <location>
        <begin position="65"/>
        <end position="380"/>
    </location>
</feature>
<evidence type="ECO:0000259" key="1">
    <source>
        <dbReference type="PROSITE" id="PS51664"/>
    </source>
</evidence>
<reference evidence="2 3" key="1">
    <citation type="submission" date="2020-10" db="EMBL/GenBank/DDBJ databases">
        <title>Identification of Nocardia species via Next-generation sequencing and recognition of intraspecies genetic diversity.</title>
        <authorList>
            <person name="Li P."/>
            <person name="Li P."/>
            <person name="Lu B."/>
        </authorList>
    </citation>
    <scope>NUCLEOTIDE SEQUENCE [LARGE SCALE GENOMIC DNA]</scope>
    <source>
        <strain evidence="2 3">N-11</strain>
    </source>
</reference>
<dbReference type="InterPro" id="IPR003776">
    <property type="entry name" value="YcaO-like_dom"/>
</dbReference>
<proteinExistence type="predicted"/>
<dbReference type="NCBIfam" id="TIGR00702">
    <property type="entry name" value="YcaO-type kinase domain"/>
    <property type="match status" value="1"/>
</dbReference>
<dbReference type="RefSeq" id="WP_195033361.1">
    <property type="nucleotide sequence ID" value="NZ_JADLRE010000009.1"/>
</dbReference>
<dbReference type="Gene3D" id="3.30.1330.230">
    <property type="match status" value="1"/>
</dbReference>
<organism evidence="2 3">
    <name type="scientific">Nocardia abscessus</name>
    <dbReference type="NCBI Taxonomy" id="120957"/>
    <lineage>
        <taxon>Bacteria</taxon>
        <taxon>Bacillati</taxon>
        <taxon>Actinomycetota</taxon>
        <taxon>Actinomycetes</taxon>
        <taxon>Mycobacteriales</taxon>
        <taxon>Nocardiaceae</taxon>
        <taxon>Nocardia</taxon>
    </lineage>
</organism>
<gene>
    <name evidence="2" type="ORF">IU470_14030</name>
</gene>
<dbReference type="PANTHER" id="PTHR37809">
    <property type="entry name" value="RIBOSOMAL PROTEIN S12 METHYLTHIOTRANSFERASE ACCESSORY FACTOR YCAO"/>
    <property type="match status" value="1"/>
</dbReference>
<evidence type="ECO:0000313" key="3">
    <source>
        <dbReference type="Proteomes" id="UP000807309"/>
    </source>
</evidence>
<protein>
    <submittedName>
        <fullName evidence="2">YcaO-like family protein</fullName>
    </submittedName>
</protein>
<name>A0ABS0CCT1_9NOCA</name>
<dbReference type="Proteomes" id="UP000807309">
    <property type="component" value="Unassembled WGS sequence"/>
</dbReference>
<sequence length="380" mass="41295">MPDVRVDLPGTYRAREPEQTWELVAPLLSDFGITRVAEVTDFDCIGIPVVMATRPMSETLVVSQGKGMTPLLARLSAVMECIELDHAERPAANAFSARADELALTYDIGDLQLRVDAQIVRQLDLEWYHATTLLSATPSMIPRGLVDLTFGSGYDWRPGVFRTSSTGLASGNTLDEALLHAMYELIERDAVSSLSSSTADSRRLIDVSTVDSEHCQELFEKLRRAGVQFETAMVPNPFRIPTAVAFIWSEDFALTCAGSGAHSDPAVALSRAVTEAVQSRLTEIVGTRDDIPSDGAPALDARPPVPALSAIGLPWAEAVADEGLHEDNFAKERAAVAKRIADHTGREPIWMDLSTRPEVFSVVRAFAPGLVYSARGHVPR</sequence>
<evidence type="ECO:0000313" key="2">
    <source>
        <dbReference type="EMBL" id="MBF6226213.1"/>
    </source>
</evidence>
<dbReference type="PROSITE" id="PS51664">
    <property type="entry name" value="YCAO"/>
    <property type="match status" value="1"/>
</dbReference>
<dbReference type="EMBL" id="JADLRE010000009">
    <property type="protein sequence ID" value="MBF6226213.1"/>
    <property type="molecule type" value="Genomic_DNA"/>
</dbReference>
<dbReference type="Pfam" id="PF02624">
    <property type="entry name" value="YcaO"/>
    <property type="match status" value="1"/>
</dbReference>
<keyword evidence="3" id="KW-1185">Reference proteome</keyword>